<dbReference type="InterPro" id="IPR014729">
    <property type="entry name" value="Rossmann-like_a/b/a_fold"/>
</dbReference>
<dbReference type="InterPro" id="IPR014730">
    <property type="entry name" value="ETF_a/b_N"/>
</dbReference>
<dbReference type="Gene3D" id="3.40.50.620">
    <property type="entry name" value="HUPs"/>
    <property type="match status" value="1"/>
</dbReference>
<dbReference type="InterPro" id="IPR029035">
    <property type="entry name" value="DHS-like_NAD/FAD-binding_dom"/>
</dbReference>
<sequence>MSHVYVLVEHEADQLNSVTAELITAARPLGAVSAVVVGGHADALAEELGQLGAAQVVDAQATDYESRLILPEVDALSALGQANPAPIVVAATPTGNEIAGRVAARLASGALSDVSEIKADGSAVHSIFGGAYETTATAVGQCPVYSVRPGAVDAVPQPADGAVAPMELPAAGALDVKVTGFTPAEKSARPELTTARVVVAGGRGVEGKFGEVVEPLADAFGGAVGATRDVVDEGHYDAAHQIGQTGVTVSPDLYIGLGISGAMQHISGMQTSGTIVVVNQDGDEPFFQIADLGVVGDLHEIAPALTEEINSRK</sequence>
<dbReference type="EMBL" id="CP063189">
    <property type="protein sequence ID" value="WCZ32354.1"/>
    <property type="molecule type" value="Genomic_DNA"/>
</dbReference>
<proteinExistence type="inferred from homology"/>
<dbReference type="Gene3D" id="3.40.50.1220">
    <property type="entry name" value="TPP-binding domain"/>
    <property type="match status" value="1"/>
</dbReference>
<evidence type="ECO:0000256" key="1">
    <source>
        <dbReference type="ARBA" id="ARBA00001974"/>
    </source>
</evidence>
<evidence type="ECO:0000256" key="2">
    <source>
        <dbReference type="ARBA" id="ARBA00005817"/>
    </source>
</evidence>
<reference evidence="6 7" key="1">
    <citation type="submission" date="2020-10" db="EMBL/GenBank/DDBJ databases">
        <title>Complete genome sequence of Corynebacterium massiliense DSM 45435, type strain of Corynebacterium massiliense.</title>
        <authorList>
            <person name="Busche T."/>
            <person name="Kalinowski J."/>
            <person name="Ruckert C."/>
        </authorList>
    </citation>
    <scope>NUCLEOTIDE SEQUENCE [LARGE SCALE GENOMIC DNA]</scope>
    <source>
        <strain evidence="6 7">DSM 45435</strain>
    </source>
</reference>
<evidence type="ECO:0000256" key="3">
    <source>
        <dbReference type="ARBA" id="ARBA00011355"/>
    </source>
</evidence>
<dbReference type="InterPro" id="IPR001308">
    <property type="entry name" value="ETF_a/FixB"/>
</dbReference>
<gene>
    <name evidence="6" type="primary">etfA</name>
    <name evidence="6" type="ORF">CMASS_04520</name>
</gene>
<dbReference type="Pfam" id="PF01012">
    <property type="entry name" value="ETF"/>
    <property type="match status" value="1"/>
</dbReference>
<keyword evidence="7" id="KW-1185">Reference proteome</keyword>
<comment type="cofactor">
    <cofactor evidence="1">
        <name>FAD</name>
        <dbReference type="ChEBI" id="CHEBI:57692"/>
    </cofactor>
</comment>
<dbReference type="SUPFAM" id="SSF52402">
    <property type="entry name" value="Adenine nucleotide alpha hydrolases-like"/>
    <property type="match status" value="1"/>
</dbReference>
<comment type="function">
    <text evidence="4">The electron transfer flavoprotein serves as a specific electron acceptor for other dehydrogenases. It transfers the electrons to the main respiratory chain via ETF-ubiquinone oxidoreductase (ETF dehydrogenase).</text>
</comment>
<organism evidence="6 7">
    <name type="scientific">Corynebacterium massiliense DSM 45435</name>
    <dbReference type="NCBI Taxonomy" id="1121364"/>
    <lineage>
        <taxon>Bacteria</taxon>
        <taxon>Bacillati</taxon>
        <taxon>Actinomycetota</taxon>
        <taxon>Actinomycetes</taxon>
        <taxon>Mycobacteriales</taxon>
        <taxon>Corynebacteriaceae</taxon>
        <taxon>Corynebacterium</taxon>
    </lineage>
</organism>
<accession>A0ABY7U8R0</accession>
<name>A0ABY7U8R0_9CORY</name>
<evidence type="ECO:0000259" key="5">
    <source>
        <dbReference type="SMART" id="SM00893"/>
    </source>
</evidence>
<dbReference type="InterPro" id="IPR014731">
    <property type="entry name" value="ETF_asu_C"/>
</dbReference>
<feature type="domain" description="Electron transfer flavoprotein alpha/beta-subunit N-terminal" evidence="5">
    <location>
        <begin position="4"/>
        <end position="178"/>
    </location>
</feature>
<evidence type="ECO:0000313" key="6">
    <source>
        <dbReference type="EMBL" id="WCZ32354.1"/>
    </source>
</evidence>
<evidence type="ECO:0000256" key="4">
    <source>
        <dbReference type="ARBA" id="ARBA00025649"/>
    </source>
</evidence>
<comment type="similarity">
    <text evidence="2">Belongs to the ETF alpha-subunit/FixB family.</text>
</comment>
<dbReference type="Pfam" id="PF00766">
    <property type="entry name" value="ETF_alpha"/>
    <property type="match status" value="1"/>
</dbReference>
<dbReference type="PANTHER" id="PTHR43153:SF1">
    <property type="entry name" value="ELECTRON TRANSFER FLAVOPROTEIN SUBUNIT ALPHA, MITOCHONDRIAL"/>
    <property type="match status" value="1"/>
</dbReference>
<comment type="subunit">
    <text evidence="3">Heterodimer of an alpha and a beta subunit.</text>
</comment>
<dbReference type="RefSeq" id="WP_022862451.1">
    <property type="nucleotide sequence ID" value="NZ_ATVG01000002.1"/>
</dbReference>
<dbReference type="SUPFAM" id="SSF52467">
    <property type="entry name" value="DHS-like NAD/FAD-binding domain"/>
    <property type="match status" value="1"/>
</dbReference>
<protein>
    <submittedName>
        <fullName evidence="6">Electron transfer flavoprotein subunit alpha</fullName>
    </submittedName>
</protein>
<dbReference type="PIRSF" id="PIRSF000089">
    <property type="entry name" value="Electra_flavoP_a"/>
    <property type="match status" value="1"/>
</dbReference>
<dbReference type="SMART" id="SM00893">
    <property type="entry name" value="ETF"/>
    <property type="match status" value="1"/>
</dbReference>
<evidence type="ECO:0000313" key="7">
    <source>
        <dbReference type="Proteomes" id="UP001220064"/>
    </source>
</evidence>
<dbReference type="Proteomes" id="UP001220064">
    <property type="component" value="Chromosome"/>
</dbReference>
<dbReference type="PANTHER" id="PTHR43153">
    <property type="entry name" value="ELECTRON TRANSFER FLAVOPROTEIN ALPHA"/>
    <property type="match status" value="1"/>
</dbReference>